<keyword evidence="4" id="KW-0472">Membrane</keyword>
<evidence type="ECO:0000256" key="2">
    <source>
        <dbReference type="ARBA" id="ARBA00022723"/>
    </source>
</evidence>
<evidence type="ECO:0000256" key="4">
    <source>
        <dbReference type="ARBA" id="ARBA00023136"/>
    </source>
</evidence>
<dbReference type="AlphaFoldDB" id="A0AAD5GTU5"/>
<keyword evidence="3" id="KW-0378">Hydrolase</keyword>
<keyword evidence="5" id="KW-0464">Manganese</keyword>
<evidence type="ECO:0000256" key="5">
    <source>
        <dbReference type="ARBA" id="ARBA00023211"/>
    </source>
</evidence>
<proteinExistence type="predicted"/>
<evidence type="ECO:0000256" key="3">
    <source>
        <dbReference type="ARBA" id="ARBA00022801"/>
    </source>
</evidence>
<evidence type="ECO:0000313" key="7">
    <source>
        <dbReference type="Proteomes" id="UP001206925"/>
    </source>
</evidence>
<dbReference type="InterPro" id="IPR033308">
    <property type="entry name" value="PGAP5/Cdc1/Ted1"/>
</dbReference>
<dbReference type="GO" id="GO:0046872">
    <property type="term" value="F:metal ion binding"/>
    <property type="evidence" value="ECO:0007669"/>
    <property type="project" value="UniProtKB-KW"/>
</dbReference>
<gene>
    <name evidence="6" type="ORF">M8C21_020187</name>
</gene>
<name>A0AAD5GTU5_AMBAR</name>
<dbReference type="SUPFAM" id="SSF56300">
    <property type="entry name" value="Metallo-dependent phosphatases"/>
    <property type="match status" value="1"/>
</dbReference>
<evidence type="ECO:0008006" key="8">
    <source>
        <dbReference type="Google" id="ProtNLM"/>
    </source>
</evidence>
<comment type="cofactor">
    <cofactor evidence="1">
        <name>Mn(2+)</name>
        <dbReference type="ChEBI" id="CHEBI:29035"/>
    </cofactor>
</comment>
<evidence type="ECO:0000256" key="1">
    <source>
        <dbReference type="ARBA" id="ARBA00001936"/>
    </source>
</evidence>
<dbReference type="Proteomes" id="UP001206925">
    <property type="component" value="Unassembled WGS sequence"/>
</dbReference>
<dbReference type="GO" id="GO:0016020">
    <property type="term" value="C:membrane"/>
    <property type="evidence" value="ECO:0007669"/>
    <property type="project" value="GOC"/>
</dbReference>
<dbReference type="InterPro" id="IPR029052">
    <property type="entry name" value="Metallo-depent_PP-like"/>
</dbReference>
<keyword evidence="7" id="KW-1185">Reference proteome</keyword>
<dbReference type="GO" id="GO:0016787">
    <property type="term" value="F:hydrolase activity"/>
    <property type="evidence" value="ECO:0007669"/>
    <property type="project" value="UniProtKB-KW"/>
</dbReference>
<accession>A0AAD5GTU5</accession>
<protein>
    <recommendedName>
        <fullName evidence="8">Metallophosphoesterase 1-like protein</fullName>
    </recommendedName>
</protein>
<reference evidence="6" key="1">
    <citation type="submission" date="2022-06" db="EMBL/GenBank/DDBJ databases">
        <title>Uncovering the hologenomic basis of an extraordinary plant invasion.</title>
        <authorList>
            <person name="Bieker V.C."/>
            <person name="Martin M.D."/>
            <person name="Gilbert T."/>
            <person name="Hodgins K."/>
            <person name="Battlay P."/>
            <person name="Petersen B."/>
            <person name="Wilson J."/>
        </authorList>
    </citation>
    <scope>NUCLEOTIDE SEQUENCE</scope>
    <source>
        <strain evidence="6">AA19_3_7</strain>
        <tissue evidence="6">Leaf</tissue>
    </source>
</reference>
<dbReference type="PANTHER" id="PTHR13315:SF0">
    <property type="entry name" value="METALLOPHOSPHOESTERASE 1"/>
    <property type="match status" value="1"/>
</dbReference>
<dbReference type="EMBL" id="JAMZMK010002098">
    <property type="protein sequence ID" value="KAI7755020.1"/>
    <property type="molecule type" value="Genomic_DNA"/>
</dbReference>
<dbReference type="PANTHER" id="PTHR13315">
    <property type="entry name" value="METALLO PHOSPHOESTERASE RELATED"/>
    <property type="match status" value="1"/>
</dbReference>
<evidence type="ECO:0000313" key="6">
    <source>
        <dbReference type="EMBL" id="KAI7755020.1"/>
    </source>
</evidence>
<comment type="caution">
    <text evidence="6">The sequence shown here is derived from an EMBL/GenBank/DDBJ whole genome shotgun (WGS) entry which is preliminary data.</text>
</comment>
<dbReference type="GO" id="GO:0006506">
    <property type="term" value="P:GPI anchor biosynthetic process"/>
    <property type="evidence" value="ECO:0007669"/>
    <property type="project" value="InterPro"/>
</dbReference>
<keyword evidence="2" id="KW-0479">Metal-binding</keyword>
<sequence>MLVVLGDLSSQGSELSQRKWSYVVQEFHSLLGPFLDLPYHVVLGDRDIGECSRLNKLSVNKVTRHFPGLDSAGCGAFDIGNVNFVSLNSVALLCGNNDLRFSVEKAMETERIELQTGNEQVTNMMKESSGSKIPKHEFHWRENTMSSGSGPVLLLHFPLHQTTDNVHDKHSGSMHERAELFEKRMIFSAHTQTFSDHVHPDGTREIVVPAMSWDAGKNPAFVAVTFRRNGTTAIVSHCRLAGKLHVLLLYTSLFVAFILTVQTSLRS</sequence>
<organism evidence="6 7">
    <name type="scientific">Ambrosia artemisiifolia</name>
    <name type="common">Common ragweed</name>
    <dbReference type="NCBI Taxonomy" id="4212"/>
    <lineage>
        <taxon>Eukaryota</taxon>
        <taxon>Viridiplantae</taxon>
        <taxon>Streptophyta</taxon>
        <taxon>Embryophyta</taxon>
        <taxon>Tracheophyta</taxon>
        <taxon>Spermatophyta</taxon>
        <taxon>Magnoliopsida</taxon>
        <taxon>eudicotyledons</taxon>
        <taxon>Gunneridae</taxon>
        <taxon>Pentapetalae</taxon>
        <taxon>asterids</taxon>
        <taxon>campanulids</taxon>
        <taxon>Asterales</taxon>
        <taxon>Asteraceae</taxon>
        <taxon>Asteroideae</taxon>
        <taxon>Heliantheae alliance</taxon>
        <taxon>Heliantheae</taxon>
        <taxon>Ambrosia</taxon>
    </lineage>
</organism>